<accession>A0A6S6SER6</accession>
<dbReference type="SUPFAM" id="SSF53474">
    <property type="entry name" value="alpha/beta-Hydrolases"/>
    <property type="match status" value="1"/>
</dbReference>
<dbReference type="Pfam" id="PF12146">
    <property type="entry name" value="Hydrolase_4"/>
    <property type="match status" value="1"/>
</dbReference>
<dbReference type="PANTHER" id="PTHR22946">
    <property type="entry name" value="DIENELACTONE HYDROLASE DOMAIN-CONTAINING PROTEIN-RELATED"/>
    <property type="match status" value="1"/>
</dbReference>
<dbReference type="PANTHER" id="PTHR22946:SF9">
    <property type="entry name" value="POLYKETIDE TRANSFERASE AF380"/>
    <property type="match status" value="1"/>
</dbReference>
<dbReference type="AlphaFoldDB" id="A0A6S6SER6"/>
<dbReference type="Gene3D" id="3.40.50.1820">
    <property type="entry name" value="alpha/beta hydrolase"/>
    <property type="match status" value="1"/>
</dbReference>
<evidence type="ECO:0000256" key="1">
    <source>
        <dbReference type="ARBA" id="ARBA00022801"/>
    </source>
</evidence>
<keyword evidence="1" id="KW-0378">Hydrolase</keyword>
<dbReference type="InterPro" id="IPR029058">
    <property type="entry name" value="AB_hydrolase_fold"/>
</dbReference>
<gene>
    <name evidence="3" type="ORF">HELGO_WM11309</name>
</gene>
<dbReference type="GO" id="GO:0052689">
    <property type="term" value="F:carboxylic ester hydrolase activity"/>
    <property type="evidence" value="ECO:0007669"/>
    <property type="project" value="UniProtKB-ARBA"/>
</dbReference>
<sequence length="319" mass="37396">MKKTVFIILFILILLQSIIWVNQENIMHPKKRLLQRYHHEWLDKPWKHGMKIQKHFTQARTPYLLVEEDISQGVSTRQKLLKEQLPTQNINKDAGILVLLHGKNGRKEDLLPVAERYVALGLTCLLVDLPHHGESNLKHLYYTKKKHEQLYVDEVLDDVSKYLKVKEKKLYIWGMSLGGAFAITNVFNSKYDFQAMVLVSTFERLDKVLKEKSLRIFGDFLGTLLYEGLEKSLVFFYNFNPKEVDSTKLAKGLKLPLYMVHGEEDSLIAYEQGEELFSSFNSQQKQFYLDKEGDHHNILITKHQFYKESGLFFTLHSFN</sequence>
<evidence type="ECO:0000259" key="2">
    <source>
        <dbReference type="Pfam" id="PF12146"/>
    </source>
</evidence>
<dbReference type="InterPro" id="IPR022742">
    <property type="entry name" value="Hydrolase_4"/>
</dbReference>
<feature type="domain" description="Serine aminopeptidase S33" evidence="2">
    <location>
        <begin position="94"/>
        <end position="224"/>
    </location>
</feature>
<organism evidence="3">
    <name type="scientific">uncultured Sulfurovum sp</name>
    <dbReference type="NCBI Taxonomy" id="269237"/>
    <lineage>
        <taxon>Bacteria</taxon>
        <taxon>Pseudomonadati</taxon>
        <taxon>Campylobacterota</taxon>
        <taxon>Epsilonproteobacteria</taxon>
        <taxon>Campylobacterales</taxon>
        <taxon>Sulfurovaceae</taxon>
        <taxon>Sulfurovum</taxon>
        <taxon>environmental samples</taxon>
    </lineage>
</organism>
<proteinExistence type="predicted"/>
<reference evidence="3" key="1">
    <citation type="submission" date="2020-01" db="EMBL/GenBank/DDBJ databases">
        <authorList>
            <person name="Meier V. D."/>
            <person name="Meier V D."/>
        </authorList>
    </citation>
    <scope>NUCLEOTIDE SEQUENCE</scope>
    <source>
        <strain evidence="3">HLG_WM_MAG_05</strain>
    </source>
</reference>
<evidence type="ECO:0000313" key="3">
    <source>
        <dbReference type="EMBL" id="CAA6803504.1"/>
    </source>
</evidence>
<name>A0A6S6SER6_9BACT</name>
<dbReference type="EMBL" id="CACVAU010000011">
    <property type="protein sequence ID" value="CAA6803504.1"/>
    <property type="molecule type" value="Genomic_DNA"/>
</dbReference>
<dbReference type="InterPro" id="IPR050261">
    <property type="entry name" value="FrsA_esterase"/>
</dbReference>
<protein>
    <recommendedName>
        <fullName evidence="2">Serine aminopeptidase S33 domain-containing protein</fullName>
    </recommendedName>
</protein>